<name>A0A8B9LC25_ASTMX</name>
<dbReference type="FunFam" id="1.10.10.1540:FF:000001">
    <property type="entry name" value="Actin-binding Rho-activating protein a"/>
    <property type="match status" value="1"/>
</dbReference>
<evidence type="ECO:0000256" key="12">
    <source>
        <dbReference type="ARBA" id="ARBA00023212"/>
    </source>
</evidence>
<dbReference type="EMBL" id="JAICCE010000005">
    <property type="protein sequence ID" value="KAG9277940.1"/>
    <property type="molecule type" value="Genomic_DNA"/>
</dbReference>
<dbReference type="Ensembl" id="ENSAMXT00005052089.1">
    <property type="protein sequence ID" value="ENSAMXP00005048003.1"/>
    <property type="gene ID" value="ENSAMXG00005021980.1"/>
</dbReference>
<dbReference type="GeneID" id="103025545"/>
<keyword evidence="7" id="KW-0811">Translocation</keyword>
<evidence type="ECO:0000313" key="20">
    <source>
        <dbReference type="Ensembl" id="ENSAMXP00005048003.1"/>
    </source>
</evidence>
<dbReference type="GO" id="GO:0045944">
    <property type="term" value="P:positive regulation of transcription by RNA polymerase II"/>
    <property type="evidence" value="ECO:0007669"/>
    <property type="project" value="TreeGrafter"/>
</dbReference>
<keyword evidence="5" id="KW-0597">Phosphoprotein</keyword>
<dbReference type="GO" id="GO:0015031">
    <property type="term" value="P:protein transport"/>
    <property type="evidence" value="ECO:0007669"/>
    <property type="project" value="UniProtKB-KW"/>
</dbReference>
<evidence type="ECO:0000256" key="9">
    <source>
        <dbReference type="ARBA" id="ARBA00023159"/>
    </source>
</evidence>
<evidence type="ECO:0000256" key="7">
    <source>
        <dbReference type="ARBA" id="ARBA00023010"/>
    </source>
</evidence>
<keyword evidence="8" id="KW-0805">Transcription regulation</keyword>
<keyword evidence="9" id="KW-0010">Activator</keyword>
<comment type="subcellular location">
    <subcellularLocation>
        <location evidence="2">Cytoplasm</location>
        <location evidence="2">Cytoskeleton</location>
    </subcellularLocation>
    <subcellularLocation>
        <location evidence="1">Cytoplasm</location>
        <location evidence="1">Myofibril</location>
        <location evidence="1">Sarcomere</location>
    </subcellularLocation>
</comment>
<feature type="region of interest" description="Disordered" evidence="17">
    <location>
        <begin position="253"/>
        <end position="276"/>
    </location>
</feature>
<dbReference type="KEGG" id="amex:103025545"/>
<evidence type="ECO:0000313" key="22">
    <source>
        <dbReference type="Proteomes" id="UP000752171"/>
    </source>
</evidence>
<evidence type="ECO:0000256" key="6">
    <source>
        <dbReference type="ARBA" id="ARBA00022927"/>
    </source>
</evidence>
<protein>
    <recommendedName>
        <fullName evidence="15">Actin-binding Rho-activating protein</fullName>
    </recommendedName>
    <alternativeName>
        <fullName evidence="16">Striated muscle activator of Rho-dependent signaling</fullName>
    </alternativeName>
</protein>
<evidence type="ECO:0000256" key="10">
    <source>
        <dbReference type="ARBA" id="ARBA00023163"/>
    </source>
</evidence>
<dbReference type="Gene3D" id="1.10.10.1540">
    <property type="entry name" value="Costar domain"/>
    <property type="match status" value="1"/>
</dbReference>
<evidence type="ECO:0000256" key="15">
    <source>
        <dbReference type="ARBA" id="ARBA00073502"/>
    </source>
</evidence>
<evidence type="ECO:0000256" key="4">
    <source>
        <dbReference type="ARBA" id="ARBA00022490"/>
    </source>
</evidence>
<evidence type="ECO:0000256" key="14">
    <source>
        <dbReference type="ARBA" id="ARBA00063019"/>
    </source>
</evidence>
<dbReference type="AlphaFoldDB" id="A0A8B9LC25"/>
<accession>A0A8B9LC25</accession>
<dbReference type="GO" id="GO:0003779">
    <property type="term" value="F:actin binding"/>
    <property type="evidence" value="ECO:0007669"/>
    <property type="project" value="UniProtKB-KW"/>
</dbReference>
<evidence type="ECO:0000256" key="8">
    <source>
        <dbReference type="ARBA" id="ARBA00023015"/>
    </source>
</evidence>
<keyword evidence="4" id="KW-0963">Cytoplasm</keyword>
<evidence type="ECO:0000256" key="5">
    <source>
        <dbReference type="ARBA" id="ARBA00022553"/>
    </source>
</evidence>
<evidence type="ECO:0000256" key="13">
    <source>
        <dbReference type="ARBA" id="ARBA00059783"/>
    </source>
</evidence>
<organism evidence="20 21">
    <name type="scientific">Astyanax mexicanus</name>
    <name type="common">Blind cave fish</name>
    <name type="synonym">Astyanax fasciatus mexicanus</name>
    <dbReference type="NCBI Taxonomy" id="7994"/>
    <lineage>
        <taxon>Eukaryota</taxon>
        <taxon>Metazoa</taxon>
        <taxon>Chordata</taxon>
        <taxon>Craniata</taxon>
        <taxon>Vertebrata</taxon>
        <taxon>Euteleostomi</taxon>
        <taxon>Actinopterygii</taxon>
        <taxon>Neopterygii</taxon>
        <taxon>Teleostei</taxon>
        <taxon>Ostariophysi</taxon>
        <taxon>Characiformes</taxon>
        <taxon>Characoidei</taxon>
        <taxon>Acestrorhamphidae</taxon>
        <taxon>Acestrorhamphinae</taxon>
        <taxon>Astyanax</taxon>
    </lineage>
</organism>
<dbReference type="OMA" id="PKRSECS"/>
<evidence type="ECO:0000256" key="1">
    <source>
        <dbReference type="ARBA" id="ARBA00004204"/>
    </source>
</evidence>
<dbReference type="Pfam" id="PF14705">
    <property type="entry name" value="Costars"/>
    <property type="match status" value="1"/>
</dbReference>
<evidence type="ECO:0000259" key="18">
    <source>
        <dbReference type="SMART" id="SM01283"/>
    </source>
</evidence>
<reference evidence="19 22" key="1">
    <citation type="submission" date="2021-07" db="EMBL/GenBank/DDBJ databases">
        <authorList>
            <person name="Imarazene B."/>
            <person name="Zahm M."/>
            <person name="Klopp C."/>
            <person name="Cabau C."/>
            <person name="Beille S."/>
            <person name="Jouanno E."/>
            <person name="Castinel A."/>
            <person name="Lluch J."/>
            <person name="Gil L."/>
            <person name="Kuchtly C."/>
            <person name="Lopez Roques C."/>
            <person name="Donnadieu C."/>
            <person name="Parrinello H."/>
            <person name="Journot L."/>
            <person name="Du K."/>
            <person name="Schartl M."/>
            <person name="Retaux S."/>
            <person name="Guiguen Y."/>
        </authorList>
    </citation>
    <scope>NUCLEOTIDE SEQUENCE [LARGE SCALE GENOMIC DNA]</scope>
    <source>
        <strain evidence="19">Pach_M1</strain>
        <tissue evidence="19">Testis</tissue>
    </source>
</reference>
<keyword evidence="3" id="KW-0813">Transport</keyword>
<dbReference type="RefSeq" id="XP_007258551.1">
    <property type="nucleotide sequence ID" value="XM_007258489.4"/>
</dbReference>
<evidence type="ECO:0000313" key="21">
    <source>
        <dbReference type="Proteomes" id="UP000694621"/>
    </source>
</evidence>
<dbReference type="Proteomes" id="UP000694621">
    <property type="component" value="Unplaced"/>
</dbReference>
<dbReference type="PANTHER" id="PTHR22739">
    <property type="entry name" value="STRIATED MUSCLE ACTIVATOR OF RHO-DEPENDENT SIGNALING-RELATED"/>
    <property type="match status" value="1"/>
</dbReference>
<dbReference type="SMART" id="SM01283">
    <property type="entry name" value="Costars"/>
    <property type="match status" value="1"/>
</dbReference>
<feature type="compositionally biased region" description="Basic and acidic residues" evidence="17">
    <location>
        <begin position="261"/>
        <end position="276"/>
    </location>
</feature>
<evidence type="ECO:0000256" key="11">
    <source>
        <dbReference type="ARBA" id="ARBA00023203"/>
    </source>
</evidence>
<keyword evidence="11" id="KW-0009">Actin-binding</keyword>
<comment type="subunit">
    <text evidence="14">Binds F-actin and ABLIM1, ABLIM2 and ABLIM3. Interaction with ABLIM2 and ABLIM3 enhances activity.</text>
</comment>
<evidence type="ECO:0000256" key="17">
    <source>
        <dbReference type="SAM" id="MobiDB-lite"/>
    </source>
</evidence>
<sequence length="354" mass="39987">MSTCSTTTSSSSTQENHTFRRAVRKIKVAATVTGLAKSWQNWANEHTGKQDTIPSGWIPDSIVEDEKDKEKERNEVKLLVMPRVVVVNDKDECDSKIKTGTVSKAVTPKISECGGHDIVSSIKEKIHANQATPDEPRSFLGNESPTRRRLCGGKAGGLAKSLGLREERKMGSRSSSLDTEDSGLGEDAALSDNSDQSEAEQKKPISRPKIRVTTMTDLKSRWQKFAEEHVEGQKLNPFSEEFDYEHAMSCRLQKGDSGYGRPKEGSKTAQRADRAQKHIHREMEEMCFIIRDMGERDRQGRVYVTFGRLFDRYVKISDKVVGILLRCRKHRMVEFEGEMLWKGQDDHVIITLLD</sequence>
<dbReference type="InterPro" id="IPR038095">
    <property type="entry name" value="Costars_sf"/>
</dbReference>
<keyword evidence="12" id="KW-0206">Cytoskeleton</keyword>
<keyword evidence="10" id="KW-0804">Transcription</keyword>
<evidence type="ECO:0000313" key="19">
    <source>
        <dbReference type="EMBL" id="KAG9277940.1"/>
    </source>
</evidence>
<dbReference type="InterPro" id="IPR026111">
    <property type="entry name" value="Abra"/>
</dbReference>
<gene>
    <name evidence="20" type="primary">abraa</name>
    <name evidence="19" type="synonym">ABRA</name>
    <name evidence="19" type="ORF">AMEX_G7990</name>
</gene>
<dbReference type="GO" id="GO:0005856">
    <property type="term" value="C:cytoskeleton"/>
    <property type="evidence" value="ECO:0007669"/>
    <property type="project" value="UniProtKB-SubCell"/>
</dbReference>
<dbReference type="InterPro" id="IPR027817">
    <property type="entry name" value="Costars_dom"/>
</dbReference>
<evidence type="ECO:0000256" key="2">
    <source>
        <dbReference type="ARBA" id="ARBA00004245"/>
    </source>
</evidence>
<comment type="function">
    <text evidence="13">Acts as an activator of serum response factor (SRF)-dependent transcription possibly by inducing nuclear translocation of MKL1 or MKL2 and through a mechanism requiring Rho-actin signaling.</text>
</comment>
<evidence type="ECO:0000256" key="3">
    <source>
        <dbReference type="ARBA" id="ARBA00022448"/>
    </source>
</evidence>
<dbReference type="Proteomes" id="UP000752171">
    <property type="component" value="Unassembled WGS sequence"/>
</dbReference>
<feature type="region of interest" description="Disordered" evidence="17">
    <location>
        <begin position="127"/>
        <end position="211"/>
    </location>
</feature>
<keyword evidence="6" id="KW-0653">Protein transport</keyword>
<dbReference type="OrthoDB" id="9871914at2759"/>
<dbReference type="GO" id="GO:0030017">
    <property type="term" value="C:sarcomere"/>
    <property type="evidence" value="ECO:0007669"/>
    <property type="project" value="UniProtKB-SubCell"/>
</dbReference>
<evidence type="ECO:0000256" key="16">
    <source>
        <dbReference type="ARBA" id="ARBA00076363"/>
    </source>
</evidence>
<reference evidence="20" key="2">
    <citation type="submission" date="2025-05" db="UniProtKB">
        <authorList>
            <consortium name="Ensembl"/>
        </authorList>
    </citation>
    <scope>IDENTIFICATION</scope>
</reference>
<feature type="domain" description="Costars" evidence="18">
    <location>
        <begin position="277"/>
        <end position="353"/>
    </location>
</feature>
<proteinExistence type="predicted"/>
<dbReference type="GO" id="GO:0035025">
    <property type="term" value="P:positive regulation of Rho protein signal transduction"/>
    <property type="evidence" value="ECO:0007669"/>
    <property type="project" value="InterPro"/>
</dbReference>
<dbReference type="PANTHER" id="PTHR22739:SF21">
    <property type="entry name" value="ACTIN-BINDING RHO-ACTIVATING PROTEIN"/>
    <property type="match status" value="1"/>
</dbReference>